<comment type="similarity">
    <text evidence="1">Belongs to the sulfur carrier protein TusA family.</text>
</comment>
<gene>
    <name evidence="3" type="ORF">CLV75_0484</name>
</gene>
<evidence type="ECO:0000313" key="4">
    <source>
        <dbReference type="Proteomes" id="UP000271700"/>
    </source>
</evidence>
<proteinExistence type="inferred from homology"/>
<dbReference type="Proteomes" id="UP000271700">
    <property type="component" value="Unassembled WGS sequence"/>
</dbReference>
<evidence type="ECO:0000256" key="1">
    <source>
        <dbReference type="ARBA" id="ARBA00008984"/>
    </source>
</evidence>
<dbReference type="Pfam" id="PF01206">
    <property type="entry name" value="TusA"/>
    <property type="match status" value="1"/>
</dbReference>
<organism evidence="3 4">
    <name type="scientific">Ruegeria conchae</name>
    <dbReference type="NCBI Taxonomy" id="981384"/>
    <lineage>
        <taxon>Bacteria</taxon>
        <taxon>Pseudomonadati</taxon>
        <taxon>Pseudomonadota</taxon>
        <taxon>Alphaproteobacteria</taxon>
        <taxon>Rhodobacterales</taxon>
        <taxon>Roseobacteraceae</taxon>
        <taxon>Ruegeria</taxon>
    </lineage>
</organism>
<keyword evidence="4" id="KW-1185">Reference proteome</keyword>
<dbReference type="InterPro" id="IPR036868">
    <property type="entry name" value="TusA-like_sf"/>
</dbReference>
<dbReference type="AlphaFoldDB" id="A0A497ZQA0"/>
<evidence type="ECO:0000259" key="2">
    <source>
        <dbReference type="PROSITE" id="PS01148"/>
    </source>
</evidence>
<accession>A0A497ZQA0</accession>
<sequence length="108" mass="11791">MVSSGFRHGAIRSHPRGCTLDSAPCWKYLNRMTDETDTLDALGLLCPLPVLKARKRLKSLPAGGVLRLLADDPAAIIDVPHFCTEAGHTLISQDSVDGHQIYLIRKSV</sequence>
<name>A0A497ZQA0_9RHOB</name>
<feature type="domain" description="UPF0033" evidence="2">
    <location>
        <begin position="39"/>
        <end position="63"/>
    </location>
</feature>
<dbReference type="PANTHER" id="PTHR33279:SF2">
    <property type="entry name" value="SULFUR CARRIER PROTEIN TUSA"/>
    <property type="match status" value="1"/>
</dbReference>
<dbReference type="PROSITE" id="PS01148">
    <property type="entry name" value="UPF0033"/>
    <property type="match status" value="1"/>
</dbReference>
<dbReference type="CDD" id="cd00291">
    <property type="entry name" value="SirA_YedF_YeeD"/>
    <property type="match status" value="1"/>
</dbReference>
<protein>
    <submittedName>
        <fullName evidence="3">tRNA 2-thiouridine synthesizing protein A</fullName>
    </submittedName>
</protein>
<dbReference type="InterPro" id="IPR001455">
    <property type="entry name" value="TusA-like"/>
</dbReference>
<dbReference type="EMBL" id="RCCT01000001">
    <property type="protein sequence ID" value="RLK10511.1"/>
    <property type="molecule type" value="Genomic_DNA"/>
</dbReference>
<comment type="caution">
    <text evidence="3">The sequence shown here is derived from an EMBL/GenBank/DDBJ whole genome shotgun (WGS) entry which is preliminary data.</text>
</comment>
<reference evidence="3 4" key="1">
    <citation type="submission" date="2018-10" db="EMBL/GenBank/DDBJ databases">
        <title>Genomic Encyclopedia of Archaeal and Bacterial Type Strains, Phase II (KMG-II): from individual species to whole genera.</title>
        <authorList>
            <person name="Goeker M."/>
        </authorList>
    </citation>
    <scope>NUCLEOTIDE SEQUENCE [LARGE SCALE GENOMIC DNA]</scope>
    <source>
        <strain evidence="3 4">DSM 29317</strain>
    </source>
</reference>
<dbReference type="SUPFAM" id="SSF64307">
    <property type="entry name" value="SirA-like"/>
    <property type="match status" value="1"/>
</dbReference>
<evidence type="ECO:0000313" key="3">
    <source>
        <dbReference type="EMBL" id="RLK10511.1"/>
    </source>
</evidence>
<dbReference type="STRING" id="981384.GCA_000192475_03156"/>
<dbReference type="Gene3D" id="3.30.110.40">
    <property type="entry name" value="TusA-like domain"/>
    <property type="match status" value="1"/>
</dbReference>
<dbReference type="PANTHER" id="PTHR33279">
    <property type="entry name" value="SULFUR CARRIER PROTEIN YEDF-RELATED"/>
    <property type="match status" value="1"/>
</dbReference>